<dbReference type="Pfam" id="PF04434">
    <property type="entry name" value="SWIM"/>
    <property type="match status" value="1"/>
</dbReference>
<evidence type="ECO:0000256" key="1">
    <source>
        <dbReference type="ARBA" id="ARBA00022723"/>
    </source>
</evidence>
<keyword evidence="3" id="KW-0862">Zinc</keyword>
<dbReference type="PANTHER" id="PTHR47718">
    <property type="entry name" value="OS01G0519700 PROTEIN"/>
    <property type="match status" value="1"/>
</dbReference>
<feature type="domain" description="SWIM-type" evidence="5">
    <location>
        <begin position="16"/>
        <end position="54"/>
    </location>
</feature>
<dbReference type="PROSITE" id="PS50966">
    <property type="entry name" value="ZF_SWIM"/>
    <property type="match status" value="1"/>
</dbReference>
<organism evidence="6 7">
    <name type="scientific">Zostera marina</name>
    <name type="common">Eelgrass</name>
    <dbReference type="NCBI Taxonomy" id="29655"/>
    <lineage>
        <taxon>Eukaryota</taxon>
        <taxon>Viridiplantae</taxon>
        <taxon>Streptophyta</taxon>
        <taxon>Embryophyta</taxon>
        <taxon>Tracheophyta</taxon>
        <taxon>Spermatophyta</taxon>
        <taxon>Magnoliopsida</taxon>
        <taxon>Liliopsida</taxon>
        <taxon>Zosteraceae</taxon>
        <taxon>Zostera</taxon>
    </lineage>
</organism>
<name>A0A0K9PR15_ZOSMR</name>
<dbReference type="InterPro" id="IPR006564">
    <property type="entry name" value="Znf_PMZ"/>
</dbReference>
<dbReference type="AlphaFoldDB" id="A0A0K9PR15"/>
<keyword evidence="1" id="KW-0479">Metal-binding</keyword>
<comment type="caution">
    <text evidence="6">The sequence shown here is derived from an EMBL/GenBank/DDBJ whole genome shotgun (WGS) entry which is preliminary data.</text>
</comment>
<accession>A0A0K9PR15</accession>
<evidence type="ECO:0000259" key="5">
    <source>
        <dbReference type="PROSITE" id="PS50966"/>
    </source>
</evidence>
<dbReference type="Proteomes" id="UP000036987">
    <property type="component" value="Unassembled WGS sequence"/>
</dbReference>
<evidence type="ECO:0000256" key="3">
    <source>
        <dbReference type="ARBA" id="ARBA00022833"/>
    </source>
</evidence>
<dbReference type="OrthoDB" id="681878at2759"/>
<reference evidence="7" key="1">
    <citation type="journal article" date="2016" name="Nature">
        <title>The genome of the seagrass Zostera marina reveals angiosperm adaptation to the sea.</title>
        <authorList>
            <person name="Olsen J.L."/>
            <person name="Rouze P."/>
            <person name="Verhelst B."/>
            <person name="Lin Y.-C."/>
            <person name="Bayer T."/>
            <person name="Collen J."/>
            <person name="Dattolo E."/>
            <person name="De Paoli E."/>
            <person name="Dittami S."/>
            <person name="Maumus F."/>
            <person name="Michel G."/>
            <person name="Kersting A."/>
            <person name="Lauritano C."/>
            <person name="Lohaus R."/>
            <person name="Toepel M."/>
            <person name="Tonon T."/>
            <person name="Vanneste K."/>
            <person name="Amirebrahimi M."/>
            <person name="Brakel J."/>
            <person name="Bostroem C."/>
            <person name="Chovatia M."/>
            <person name="Grimwood J."/>
            <person name="Jenkins J.W."/>
            <person name="Jueterbock A."/>
            <person name="Mraz A."/>
            <person name="Stam W.T."/>
            <person name="Tice H."/>
            <person name="Bornberg-Bauer E."/>
            <person name="Green P.J."/>
            <person name="Pearson G.A."/>
            <person name="Procaccini G."/>
            <person name="Duarte C.M."/>
            <person name="Schmutz J."/>
            <person name="Reusch T.B.H."/>
            <person name="Van de Peer Y."/>
        </authorList>
    </citation>
    <scope>NUCLEOTIDE SEQUENCE [LARGE SCALE GENOMIC DNA]</scope>
    <source>
        <strain evidence="7">cv. Finnish</strain>
    </source>
</reference>
<sequence length="212" mass="23856">MKNQIFDAVSIGSFEVSGTIHIGDEGVYAKCTCRLFESFGIPCRHLICYLTLNTISILPETLVCNRWRALQRQRTTTSSHTTELKDTRNLRPLFNHLVSLAGESEAKIIYARKILEDGIESTTDNKTGSVIAKDYGSITRFHYSNTQSIDIGNPEVARTKGCGHRGRPSKYSERFISKRMNNVPKQRSCSICGIKGHDKRSCPSKDHICQQE</sequence>
<evidence type="ECO:0000256" key="4">
    <source>
        <dbReference type="PROSITE-ProRule" id="PRU00325"/>
    </source>
</evidence>
<gene>
    <name evidence="6" type="ORF">ZOSMA_197G00200</name>
</gene>
<dbReference type="GO" id="GO:0008270">
    <property type="term" value="F:zinc ion binding"/>
    <property type="evidence" value="ECO:0007669"/>
    <property type="project" value="UniProtKB-KW"/>
</dbReference>
<proteinExistence type="predicted"/>
<protein>
    <recommendedName>
        <fullName evidence="5">SWIM-type domain-containing protein</fullName>
    </recommendedName>
</protein>
<evidence type="ECO:0000313" key="6">
    <source>
        <dbReference type="EMBL" id="KMZ70647.1"/>
    </source>
</evidence>
<dbReference type="EMBL" id="LFYR01000721">
    <property type="protein sequence ID" value="KMZ70647.1"/>
    <property type="molecule type" value="Genomic_DNA"/>
</dbReference>
<dbReference type="SMART" id="SM00575">
    <property type="entry name" value="ZnF_PMZ"/>
    <property type="match status" value="1"/>
</dbReference>
<evidence type="ECO:0000256" key="2">
    <source>
        <dbReference type="ARBA" id="ARBA00022771"/>
    </source>
</evidence>
<dbReference type="InterPro" id="IPR007527">
    <property type="entry name" value="Znf_SWIM"/>
</dbReference>
<keyword evidence="7" id="KW-1185">Reference proteome</keyword>
<evidence type="ECO:0000313" key="7">
    <source>
        <dbReference type="Proteomes" id="UP000036987"/>
    </source>
</evidence>
<keyword evidence="2 4" id="KW-0863">Zinc-finger</keyword>